<keyword evidence="2" id="KW-1185">Reference proteome</keyword>
<dbReference type="AlphaFoldDB" id="A0A1R3HIP3"/>
<reference evidence="2" key="1">
    <citation type="submission" date="2013-09" db="EMBL/GenBank/DDBJ databases">
        <title>Corchorus olitorius genome sequencing.</title>
        <authorList>
            <person name="Alam M."/>
            <person name="Haque M.S."/>
            <person name="Islam M.S."/>
            <person name="Emdad E.M."/>
            <person name="Islam M.M."/>
            <person name="Ahmed B."/>
            <person name="Halim A."/>
            <person name="Hossen Q.M.M."/>
            <person name="Hossain M.Z."/>
            <person name="Ahmed R."/>
            <person name="Khan M.M."/>
            <person name="Islam R."/>
            <person name="Rashid M.M."/>
            <person name="Khan S.A."/>
            <person name="Rahman M.S."/>
            <person name="Alam M."/>
            <person name="Yahiya A.S."/>
            <person name="Khan M.S."/>
            <person name="Azam M.S."/>
            <person name="Haque T."/>
            <person name="Lashkar M.Z.H."/>
            <person name="Akhand A.I."/>
            <person name="Morshed G."/>
            <person name="Roy S."/>
            <person name="Uddin K.S."/>
            <person name="Rabeya T."/>
            <person name="Hossain A.S."/>
            <person name="Chowdhury A."/>
            <person name="Snigdha A.R."/>
            <person name="Mortoza M.S."/>
            <person name="Matin S.A."/>
            <person name="Hoque S.M.E."/>
            <person name="Islam M.K."/>
            <person name="Roy D.K."/>
            <person name="Haider R."/>
            <person name="Moosa M.M."/>
            <person name="Elias S.M."/>
            <person name="Hasan A.M."/>
            <person name="Jahan S."/>
            <person name="Shafiuddin M."/>
            <person name="Mahmood N."/>
            <person name="Shommy N.S."/>
        </authorList>
    </citation>
    <scope>NUCLEOTIDE SEQUENCE [LARGE SCALE GENOMIC DNA]</scope>
    <source>
        <strain evidence="2">cv. O-4</strain>
    </source>
</reference>
<organism evidence="1 2">
    <name type="scientific">Corchorus olitorius</name>
    <dbReference type="NCBI Taxonomy" id="93759"/>
    <lineage>
        <taxon>Eukaryota</taxon>
        <taxon>Viridiplantae</taxon>
        <taxon>Streptophyta</taxon>
        <taxon>Embryophyta</taxon>
        <taxon>Tracheophyta</taxon>
        <taxon>Spermatophyta</taxon>
        <taxon>Magnoliopsida</taxon>
        <taxon>eudicotyledons</taxon>
        <taxon>Gunneridae</taxon>
        <taxon>Pentapetalae</taxon>
        <taxon>rosids</taxon>
        <taxon>malvids</taxon>
        <taxon>Malvales</taxon>
        <taxon>Malvaceae</taxon>
        <taxon>Grewioideae</taxon>
        <taxon>Apeibeae</taxon>
        <taxon>Corchorus</taxon>
    </lineage>
</organism>
<accession>A0A1R3HIP3</accession>
<evidence type="ECO:0000313" key="1">
    <source>
        <dbReference type="EMBL" id="OMO70200.1"/>
    </source>
</evidence>
<comment type="caution">
    <text evidence="1">The sequence shown here is derived from an EMBL/GenBank/DDBJ whole genome shotgun (WGS) entry which is preliminary data.</text>
</comment>
<name>A0A1R3HIP3_9ROSI</name>
<dbReference type="Proteomes" id="UP000187203">
    <property type="component" value="Unassembled WGS sequence"/>
</dbReference>
<sequence>MATNNNSKLEKLGSIAKVSEDDKLVEYEYDALVLDRVLDILKDLQGEDLKEKVQEFYELSAEYEGKPQED</sequence>
<dbReference type="STRING" id="93759.A0A1R3HIP3"/>
<dbReference type="EMBL" id="AWUE01020027">
    <property type="protein sequence ID" value="OMO70200.1"/>
    <property type="molecule type" value="Genomic_DNA"/>
</dbReference>
<proteinExistence type="predicted"/>
<dbReference type="OrthoDB" id="1582145at2759"/>
<evidence type="ECO:0000313" key="2">
    <source>
        <dbReference type="Proteomes" id="UP000187203"/>
    </source>
</evidence>
<protein>
    <submittedName>
        <fullName evidence="1">Phosphoenolpyruvate carboxylase</fullName>
    </submittedName>
</protein>
<gene>
    <name evidence="1" type="ORF">COLO4_28713</name>
</gene>